<evidence type="ECO:0000313" key="4">
    <source>
        <dbReference type="Proteomes" id="UP000557509"/>
    </source>
</evidence>
<sequence>MSHEIWRRIDDVKLLLPCRANGSSEAQDAFLAAAALEEKLVALEKSVADIQKQVSAELAVLPSLPALLASAHAQRRKIQQLHALLFPSAAPFSAFGAKGESGSFAASSERLCTEKPRREEAKRREREKEKAGFGGSSVSQSQMRKERKVFQPDQKDDSKERKGMKEKETVEGEQETEHLAAGGIAGGEERENENEAPQTDVLSSLKEQRQP</sequence>
<comment type="caution">
    <text evidence="3">The sequence shown here is derived from an EMBL/GenBank/DDBJ whole genome shotgun (WGS) entry which is preliminary data.</text>
</comment>
<protein>
    <submittedName>
        <fullName evidence="3">Uncharacterized protein</fullName>
    </submittedName>
</protein>
<name>A0A7J6KBH2_TOXGO</name>
<keyword evidence="1" id="KW-0175">Coiled coil</keyword>
<proteinExistence type="predicted"/>
<evidence type="ECO:0000256" key="1">
    <source>
        <dbReference type="SAM" id="Coils"/>
    </source>
</evidence>
<accession>A0A7J6KBH2</accession>
<evidence type="ECO:0000256" key="2">
    <source>
        <dbReference type="SAM" id="MobiDB-lite"/>
    </source>
</evidence>
<feature type="region of interest" description="Disordered" evidence="2">
    <location>
        <begin position="105"/>
        <end position="211"/>
    </location>
</feature>
<dbReference type="EMBL" id="JAAUHK010000190">
    <property type="protein sequence ID" value="KAF4644260.1"/>
    <property type="molecule type" value="Genomic_DNA"/>
</dbReference>
<organism evidence="3 4">
    <name type="scientific">Toxoplasma gondii</name>
    <dbReference type="NCBI Taxonomy" id="5811"/>
    <lineage>
        <taxon>Eukaryota</taxon>
        <taxon>Sar</taxon>
        <taxon>Alveolata</taxon>
        <taxon>Apicomplexa</taxon>
        <taxon>Conoidasida</taxon>
        <taxon>Coccidia</taxon>
        <taxon>Eucoccidiorida</taxon>
        <taxon>Eimeriorina</taxon>
        <taxon>Sarcocystidae</taxon>
        <taxon>Toxoplasma</taxon>
    </lineage>
</organism>
<keyword evidence="4" id="KW-1185">Reference proteome</keyword>
<dbReference type="AlphaFoldDB" id="A0A7J6KBH2"/>
<dbReference type="Proteomes" id="UP000557509">
    <property type="component" value="Unassembled WGS sequence"/>
</dbReference>
<gene>
    <name evidence="3" type="ORF">TGRH88_012520</name>
</gene>
<feature type="compositionally biased region" description="Basic and acidic residues" evidence="2">
    <location>
        <begin position="111"/>
        <end position="131"/>
    </location>
</feature>
<feature type="coiled-coil region" evidence="1">
    <location>
        <begin position="26"/>
        <end position="53"/>
    </location>
</feature>
<reference evidence="3 4" key="1">
    <citation type="submission" date="2020-03" db="EMBL/GenBank/DDBJ databases">
        <title>Genome sequence of Toxoplasma gondii RH-88 strain.</title>
        <authorList>
            <person name="Lorenzi H.A."/>
            <person name="Venepally P."/>
            <person name="Rozenberg A."/>
            <person name="Sibley D."/>
        </authorList>
    </citation>
    <scope>NUCLEOTIDE SEQUENCE [LARGE SCALE GENOMIC DNA]</scope>
    <source>
        <strain evidence="3 4">RH-88</strain>
    </source>
</reference>
<evidence type="ECO:0000313" key="3">
    <source>
        <dbReference type="EMBL" id="KAF4644260.1"/>
    </source>
</evidence>
<feature type="compositionally biased region" description="Basic and acidic residues" evidence="2">
    <location>
        <begin position="148"/>
        <end position="178"/>
    </location>
</feature>
<dbReference type="VEuPathDB" id="ToxoDB:TGME49_264960"/>